<keyword evidence="1" id="KW-0645">Protease</keyword>
<evidence type="ECO:0000313" key="5">
    <source>
        <dbReference type="EMBL" id="MED6219359.1"/>
    </source>
</evidence>
<dbReference type="InterPro" id="IPR051708">
    <property type="entry name" value="Plant_Aspart_Prot_A1"/>
</dbReference>
<organism evidence="5 6">
    <name type="scientific">Stylosanthes scabra</name>
    <dbReference type="NCBI Taxonomy" id="79078"/>
    <lineage>
        <taxon>Eukaryota</taxon>
        <taxon>Viridiplantae</taxon>
        <taxon>Streptophyta</taxon>
        <taxon>Embryophyta</taxon>
        <taxon>Tracheophyta</taxon>
        <taxon>Spermatophyta</taxon>
        <taxon>Magnoliopsida</taxon>
        <taxon>eudicotyledons</taxon>
        <taxon>Gunneridae</taxon>
        <taxon>Pentapetalae</taxon>
        <taxon>rosids</taxon>
        <taxon>fabids</taxon>
        <taxon>Fabales</taxon>
        <taxon>Fabaceae</taxon>
        <taxon>Papilionoideae</taxon>
        <taxon>50 kb inversion clade</taxon>
        <taxon>dalbergioids sensu lato</taxon>
        <taxon>Dalbergieae</taxon>
        <taxon>Pterocarpus clade</taxon>
        <taxon>Stylosanthes</taxon>
    </lineage>
</organism>
<gene>
    <name evidence="5" type="primary">BACE1_6</name>
    <name evidence="5" type="ORF">PIB30_035073</name>
</gene>
<keyword evidence="2" id="KW-0378">Hydrolase</keyword>
<sequence length="357" mass="39948">MTYAFLIPCLLLLSLVPSKSHNIVTLNNTLLTNNNGGLSIPPLIVHHRDSPQSPFYNASMTIYERRIAAAQRSINRVHNLMSMWNVTRRRRTEFANDDSRDFSTNLVSDGTEYIATIYLGTPPVKVTVIMDTGSAQNWVKDTPVYDASKSTTYRPRFCEEGCPPRSGCEVFNAYCRYRVQYADDSFSTGTVSSDNIAFDSNGIASNIGNLQFGYAVETENFDGLQNEDGGVILDSGSTYTSLGETAYAPFAREMRNQMKVQFVKPIKFFDICFKGTKRDFGKIPTVMFEFDGGHTLTFPKTNTYVAVATNIWCLAILLEKDYEISVVGSFQMRNILVGYDLANHEIAFAPTNCNDHT</sequence>
<dbReference type="Proteomes" id="UP001341840">
    <property type="component" value="Unassembled WGS sequence"/>
</dbReference>
<dbReference type="InterPro" id="IPR033121">
    <property type="entry name" value="PEPTIDASE_A1"/>
</dbReference>
<dbReference type="PROSITE" id="PS51767">
    <property type="entry name" value="PEPTIDASE_A1"/>
    <property type="match status" value="1"/>
</dbReference>
<keyword evidence="6" id="KW-1185">Reference proteome</keyword>
<dbReference type="PANTHER" id="PTHR47967:SF91">
    <property type="entry name" value="PEPTIDASE A1 DOMAIN-CONTAINING PROTEIN"/>
    <property type="match status" value="1"/>
</dbReference>
<evidence type="ECO:0000256" key="2">
    <source>
        <dbReference type="ARBA" id="ARBA00022801"/>
    </source>
</evidence>
<accession>A0ABU6ZC38</accession>
<dbReference type="EMBL" id="JASCZI010272026">
    <property type="protein sequence ID" value="MED6219359.1"/>
    <property type="molecule type" value="Genomic_DNA"/>
</dbReference>
<feature type="domain" description="Peptidase A1" evidence="4">
    <location>
        <begin position="113"/>
        <end position="357"/>
    </location>
</feature>
<evidence type="ECO:0000259" key="4">
    <source>
        <dbReference type="PROSITE" id="PS51767"/>
    </source>
</evidence>
<evidence type="ECO:0000313" key="6">
    <source>
        <dbReference type="Proteomes" id="UP001341840"/>
    </source>
</evidence>
<dbReference type="Gene3D" id="2.40.70.10">
    <property type="entry name" value="Acid Proteases"/>
    <property type="match status" value="2"/>
</dbReference>
<dbReference type="InterPro" id="IPR032799">
    <property type="entry name" value="TAXi_C"/>
</dbReference>
<proteinExistence type="predicted"/>
<dbReference type="Pfam" id="PF14541">
    <property type="entry name" value="TAXi_C"/>
    <property type="match status" value="1"/>
</dbReference>
<name>A0ABU6ZC38_9FABA</name>
<dbReference type="InterPro" id="IPR021109">
    <property type="entry name" value="Peptidase_aspartic_dom_sf"/>
</dbReference>
<protein>
    <submittedName>
        <fullName evidence="5">Beta-site APP-cleaving enzyme</fullName>
    </submittedName>
</protein>
<keyword evidence="3" id="KW-0732">Signal</keyword>
<feature type="chain" id="PRO_5046669228" evidence="3">
    <location>
        <begin position="21"/>
        <end position="357"/>
    </location>
</feature>
<dbReference type="SUPFAM" id="SSF50630">
    <property type="entry name" value="Acid proteases"/>
    <property type="match status" value="1"/>
</dbReference>
<dbReference type="PANTHER" id="PTHR47967">
    <property type="entry name" value="OS07G0603500 PROTEIN-RELATED"/>
    <property type="match status" value="1"/>
</dbReference>
<evidence type="ECO:0000256" key="1">
    <source>
        <dbReference type="ARBA" id="ARBA00022670"/>
    </source>
</evidence>
<feature type="signal peptide" evidence="3">
    <location>
        <begin position="1"/>
        <end position="20"/>
    </location>
</feature>
<evidence type="ECO:0000256" key="3">
    <source>
        <dbReference type="SAM" id="SignalP"/>
    </source>
</evidence>
<reference evidence="5 6" key="1">
    <citation type="journal article" date="2023" name="Plants (Basel)">
        <title>Bridging the Gap: Combining Genomics and Transcriptomics Approaches to Understand Stylosanthes scabra, an Orphan Legume from the Brazilian Caatinga.</title>
        <authorList>
            <person name="Ferreira-Neto J.R.C."/>
            <person name="da Silva M.D."/>
            <person name="Binneck E."/>
            <person name="de Melo N.F."/>
            <person name="da Silva R.H."/>
            <person name="de Melo A.L.T.M."/>
            <person name="Pandolfi V."/>
            <person name="Bustamante F.O."/>
            <person name="Brasileiro-Vidal A.C."/>
            <person name="Benko-Iseppon A.M."/>
        </authorList>
    </citation>
    <scope>NUCLEOTIDE SEQUENCE [LARGE SCALE GENOMIC DNA]</scope>
    <source>
        <tissue evidence="5">Leaves</tissue>
    </source>
</reference>
<comment type="caution">
    <text evidence="5">The sequence shown here is derived from an EMBL/GenBank/DDBJ whole genome shotgun (WGS) entry which is preliminary data.</text>
</comment>